<evidence type="ECO:0000313" key="2">
    <source>
        <dbReference type="Proteomes" id="UP000283255"/>
    </source>
</evidence>
<accession>A0A418Y969</accession>
<proteinExistence type="predicted"/>
<reference evidence="1 2" key="2">
    <citation type="submission" date="2019-01" db="EMBL/GenBank/DDBJ databases">
        <title>Motilimonas pumilus sp. nov., isolated from the gut of sea cucumber (Apostichopus japonicus).</title>
        <authorList>
            <person name="Wang F.-Q."/>
            <person name="Ren L.-H."/>
            <person name="Lin Y.-W."/>
            <person name="Sun G.-H."/>
            <person name="Du Z.-J."/>
            <person name="Zhao J.-X."/>
            <person name="Liu X.-J."/>
            <person name="Liu L.-J."/>
        </authorList>
    </citation>
    <scope>NUCLEOTIDE SEQUENCE [LARGE SCALE GENOMIC DNA]</scope>
    <source>
        <strain evidence="1 2">PLHSC7-2</strain>
    </source>
</reference>
<comment type="caution">
    <text evidence="1">The sequence shown here is derived from an EMBL/GenBank/DDBJ whole genome shotgun (WGS) entry which is preliminary data.</text>
</comment>
<dbReference type="Proteomes" id="UP000283255">
    <property type="component" value="Unassembled WGS sequence"/>
</dbReference>
<protein>
    <submittedName>
        <fullName evidence="1">Uncharacterized protein</fullName>
    </submittedName>
</protein>
<name>A0A418Y969_9GAMM</name>
<gene>
    <name evidence="1" type="ORF">D1Z90_20385</name>
</gene>
<dbReference type="RefSeq" id="WP_119912609.1">
    <property type="nucleotide sequence ID" value="NZ_QZCH01000077.1"/>
</dbReference>
<evidence type="ECO:0000313" key="1">
    <source>
        <dbReference type="EMBL" id="RJG36472.1"/>
    </source>
</evidence>
<dbReference type="EMBL" id="QZCH01000077">
    <property type="protein sequence ID" value="RJG36472.1"/>
    <property type="molecule type" value="Genomic_DNA"/>
</dbReference>
<organism evidence="1 2">
    <name type="scientific">Motilimonas pumila</name>
    <dbReference type="NCBI Taxonomy" id="2303987"/>
    <lineage>
        <taxon>Bacteria</taxon>
        <taxon>Pseudomonadati</taxon>
        <taxon>Pseudomonadota</taxon>
        <taxon>Gammaproteobacteria</taxon>
        <taxon>Alteromonadales</taxon>
        <taxon>Alteromonadales genera incertae sedis</taxon>
        <taxon>Motilimonas</taxon>
    </lineage>
</organism>
<sequence>MTYFYEPEDEDDFTQMLIEDEGISYIKHYRAKKSDDIVPLLSPIRYRSNDSFFVRSKGFDTREVSNLFWEYYKVYFPKTKEANAKIWISDELIWYEIKIEFGHDLLDSLNFYEDQYDIMSTLEEG</sequence>
<reference evidence="1 2" key="1">
    <citation type="submission" date="2018-09" db="EMBL/GenBank/DDBJ databases">
        <authorList>
            <person name="Wang F."/>
        </authorList>
    </citation>
    <scope>NUCLEOTIDE SEQUENCE [LARGE SCALE GENOMIC DNA]</scope>
    <source>
        <strain evidence="1 2">PLHSC7-2</strain>
    </source>
</reference>
<keyword evidence="2" id="KW-1185">Reference proteome</keyword>
<dbReference type="AlphaFoldDB" id="A0A418Y969"/>